<dbReference type="Proteomes" id="UP000658278">
    <property type="component" value="Unassembled WGS sequence"/>
</dbReference>
<evidence type="ECO:0000259" key="2">
    <source>
        <dbReference type="Pfam" id="PF07584"/>
    </source>
</evidence>
<dbReference type="AlphaFoldDB" id="A0A934RAX0"/>
<keyword evidence="1" id="KW-0812">Transmembrane</keyword>
<keyword evidence="1" id="KW-1133">Transmembrane helix</keyword>
<name>A0A934RAX0_9BACT</name>
<keyword evidence="1" id="KW-0472">Membrane</keyword>
<dbReference type="PANTHER" id="PTHR37464:SF1">
    <property type="entry name" value="BLL2463 PROTEIN"/>
    <property type="match status" value="1"/>
</dbReference>
<reference evidence="3" key="1">
    <citation type="submission" date="2021-01" db="EMBL/GenBank/DDBJ databases">
        <title>Modified the classification status of verrucomicrobia.</title>
        <authorList>
            <person name="Feng X."/>
        </authorList>
    </citation>
    <scope>NUCLEOTIDE SEQUENCE</scope>
    <source>
        <strain evidence="3">KCTC 22201</strain>
    </source>
</reference>
<keyword evidence="4" id="KW-1185">Reference proteome</keyword>
<dbReference type="PANTHER" id="PTHR37464">
    <property type="entry name" value="BLL2463 PROTEIN"/>
    <property type="match status" value="1"/>
</dbReference>
<evidence type="ECO:0000256" key="1">
    <source>
        <dbReference type="SAM" id="Phobius"/>
    </source>
</evidence>
<comment type="caution">
    <text evidence="3">The sequence shown here is derived from an EMBL/GenBank/DDBJ whole genome shotgun (WGS) entry which is preliminary data.</text>
</comment>
<protein>
    <submittedName>
        <fullName evidence="3">BatA domain-containing protein</fullName>
    </submittedName>
</protein>
<feature type="domain" description="Aerotolerance regulator N-terminal" evidence="2">
    <location>
        <begin position="1"/>
        <end position="69"/>
    </location>
</feature>
<dbReference type="Pfam" id="PF07584">
    <property type="entry name" value="BatA"/>
    <property type="match status" value="1"/>
</dbReference>
<dbReference type="NCBIfam" id="TIGR02226">
    <property type="entry name" value="two_anch"/>
    <property type="match status" value="1"/>
</dbReference>
<dbReference type="EMBL" id="JAENII010000003">
    <property type="protein sequence ID" value="MBK1826408.1"/>
    <property type="molecule type" value="Genomic_DNA"/>
</dbReference>
<accession>A0A934RAX0</accession>
<sequence length="657" mass="70817">MLWGLFAASIPVIIHLLNRRRHRTVKWAAMQFLLKATRESRGKKRLRHILILTCRALGIAALVTAAALPVVSSFLGLGAGKPDLIVLVFDRSASMEGNPASGSIPRRELGLQRVVSALSEMDGSRVVLMDSASGTPQDLPSPGVIAELSATAATDTAADLPGLLNATAEFLAATPAKAEVWVVSDLQASNWSPDDDRWTSIQAAFSNLSQPPQLRILALGGDDAANQSIRILASRRSGDRLLLDLEVTRSGDATNPLNLQVTTQLNGASNTDPMTIDGQQFRFQKSLVLGDEDESGFGWVSIPGDGNLRDNVAYFAYGPARPLKSLVVSPGGESADYLMLAAAPDPSGIQTVERIDAAAFPSTDQSGIASIFWAAPLPEGPSAVELTRFLENGGHVVFFPPLADSESSFLEINWSPITRAAQEQFFILDSWDRKDGLLRDGIDGTPLSGERLRAIQRRIPVGEASILSRWDDAEPFMVRRVIGRGTAWFVGSTPDYKWSNLGDADVLLPIVQRALAAGAERFDSGFLAELGSPEAGGELTQSRERLDAYVTNTNADPEFVAGVYRLDDRTIALNRPAEEDLSGVLGSEALDRILEGTRYSLFEDTSSSARESISRGVWRSFLIAMLFFLLAEALLCLPKRQPPTFHATPGAASPTAR</sequence>
<dbReference type="InterPro" id="IPR011933">
    <property type="entry name" value="Double_TM_dom"/>
</dbReference>
<proteinExistence type="predicted"/>
<feature type="transmembrane region" description="Helical" evidence="1">
    <location>
        <begin position="49"/>
        <end position="71"/>
    </location>
</feature>
<evidence type="ECO:0000313" key="4">
    <source>
        <dbReference type="Proteomes" id="UP000658278"/>
    </source>
</evidence>
<gene>
    <name evidence="3" type="ORF">JIN81_05225</name>
</gene>
<organism evidence="3 4">
    <name type="scientific">Haloferula rosea</name>
    <dbReference type="NCBI Taxonomy" id="490093"/>
    <lineage>
        <taxon>Bacteria</taxon>
        <taxon>Pseudomonadati</taxon>
        <taxon>Verrucomicrobiota</taxon>
        <taxon>Verrucomicrobiia</taxon>
        <taxon>Verrucomicrobiales</taxon>
        <taxon>Verrucomicrobiaceae</taxon>
        <taxon>Haloferula</taxon>
    </lineage>
</organism>
<evidence type="ECO:0000313" key="3">
    <source>
        <dbReference type="EMBL" id="MBK1826408.1"/>
    </source>
</evidence>
<dbReference type="InterPro" id="IPR024163">
    <property type="entry name" value="Aerotolerance_reg_N"/>
</dbReference>